<feature type="domain" description="DUF7770" evidence="2">
    <location>
        <begin position="4"/>
        <end position="73"/>
    </location>
</feature>
<dbReference type="AlphaFoldDB" id="A0AAJ0DK71"/>
<gene>
    <name evidence="3" type="ORF">LTR09_003602</name>
</gene>
<comment type="caution">
    <text evidence="3">The sequence shown here is derived from an EMBL/GenBank/DDBJ whole genome shotgun (WGS) entry which is preliminary data.</text>
</comment>
<feature type="compositionally biased region" description="Acidic residues" evidence="1">
    <location>
        <begin position="140"/>
        <end position="164"/>
    </location>
</feature>
<evidence type="ECO:0000259" key="2">
    <source>
        <dbReference type="Pfam" id="PF24968"/>
    </source>
</evidence>
<name>A0AAJ0DK71_9PEZI</name>
<protein>
    <recommendedName>
        <fullName evidence="2">DUF7770 domain-containing protein</fullName>
    </recommendedName>
</protein>
<dbReference type="Pfam" id="PF24968">
    <property type="entry name" value="DUF7770"/>
    <property type="match status" value="1"/>
</dbReference>
<keyword evidence="4" id="KW-1185">Reference proteome</keyword>
<evidence type="ECO:0000313" key="3">
    <source>
        <dbReference type="EMBL" id="KAK3055681.1"/>
    </source>
</evidence>
<sequence>MEPRTYQQSTSEIRSVRIQVTGDFTPQDVAQLIYDNNLHEYTFTNGGIGCRYYSIVIASFLSSKRWLPECTASSGHPNAPVAITAAQRQLQLQGFWDGTLSIQEAQRECNFLLAQSAQIMQDHPISKAEGLQLAMQRQEVEEEDDDDEEEEEEQDDDDDDVDDD</sequence>
<accession>A0AAJ0DK71</accession>
<dbReference type="EMBL" id="JAWDJX010000008">
    <property type="protein sequence ID" value="KAK3055681.1"/>
    <property type="molecule type" value="Genomic_DNA"/>
</dbReference>
<feature type="region of interest" description="Disordered" evidence="1">
    <location>
        <begin position="127"/>
        <end position="164"/>
    </location>
</feature>
<dbReference type="InterPro" id="IPR056672">
    <property type="entry name" value="DUF7770"/>
</dbReference>
<organism evidence="3 4">
    <name type="scientific">Extremus antarcticus</name>
    <dbReference type="NCBI Taxonomy" id="702011"/>
    <lineage>
        <taxon>Eukaryota</taxon>
        <taxon>Fungi</taxon>
        <taxon>Dikarya</taxon>
        <taxon>Ascomycota</taxon>
        <taxon>Pezizomycotina</taxon>
        <taxon>Dothideomycetes</taxon>
        <taxon>Dothideomycetidae</taxon>
        <taxon>Mycosphaerellales</taxon>
        <taxon>Extremaceae</taxon>
        <taxon>Extremus</taxon>
    </lineage>
</organism>
<reference evidence="3" key="1">
    <citation type="submission" date="2023-04" db="EMBL/GenBank/DDBJ databases">
        <title>Black Yeasts Isolated from many extreme environments.</title>
        <authorList>
            <person name="Coleine C."/>
            <person name="Stajich J.E."/>
            <person name="Selbmann L."/>
        </authorList>
    </citation>
    <scope>NUCLEOTIDE SEQUENCE</scope>
    <source>
        <strain evidence="3">CCFEE 5312</strain>
    </source>
</reference>
<proteinExistence type="predicted"/>
<dbReference type="Proteomes" id="UP001271007">
    <property type="component" value="Unassembled WGS sequence"/>
</dbReference>
<evidence type="ECO:0000256" key="1">
    <source>
        <dbReference type="SAM" id="MobiDB-lite"/>
    </source>
</evidence>
<evidence type="ECO:0000313" key="4">
    <source>
        <dbReference type="Proteomes" id="UP001271007"/>
    </source>
</evidence>